<evidence type="ECO:0000313" key="1">
    <source>
        <dbReference type="EMBL" id="AEZ64531.1"/>
    </source>
</evidence>
<dbReference type="EMBL" id="JN671974">
    <property type="protein sequence ID" value="AEZ64531.1"/>
    <property type="molecule type" value="Genomic_DNA"/>
</dbReference>
<proteinExistence type="predicted"/>
<sequence>MERTRHGHCPERIRHGQKDRNQMTDHNAGLMAFVRARLDEEERIAREAGGDSWRCPPEQPGEIHDRTGSIAFSLRTHGYDGHIARQDPAYTLRRIETSRVLLDEYAEVAALDVDRPDEGFASGRAVGLGFVVRQMAAEHAHHADYQVKWLPRFSH</sequence>
<dbReference type="AlphaFoldDB" id="H6UP03"/>
<organism evidence="1">
    <name type="scientific">Streptomyces chromofuscus</name>
    <dbReference type="NCBI Taxonomy" id="42881"/>
    <lineage>
        <taxon>Bacteria</taxon>
        <taxon>Bacillati</taxon>
        <taxon>Actinomycetota</taxon>
        <taxon>Actinomycetes</taxon>
        <taxon>Kitasatosporales</taxon>
        <taxon>Streptomycetaceae</taxon>
        <taxon>Streptomyces</taxon>
    </lineage>
</organism>
<reference evidence="1" key="1">
    <citation type="journal article" date="2012" name="Appl. Environ. Microbiol.">
        <title>Identification of the Herboxidiene Biosynthetic Gene Cluster in Streptomyces chromofuscus ATCC 49982.</title>
        <authorList>
            <person name="Shao L."/>
            <person name="Zi J."/>
            <person name="Zeng J."/>
            <person name="Zhan J."/>
        </authorList>
    </citation>
    <scope>NUCLEOTIDE SEQUENCE</scope>
    <source>
        <strain evidence="1">A7847</strain>
    </source>
</reference>
<dbReference type="InterPro" id="IPR046193">
    <property type="entry name" value="DUF6221"/>
</dbReference>
<gene>
    <name evidence="1" type="ORF">sccontig008-23</name>
</gene>
<dbReference type="Pfam" id="PF19730">
    <property type="entry name" value="DUF6221"/>
    <property type="match status" value="1"/>
</dbReference>
<name>H6UP03_STRCW</name>
<accession>H6UP03</accession>
<protein>
    <submittedName>
        <fullName evidence="1">Uncharacterized protein</fullName>
    </submittedName>
</protein>